<dbReference type="InterPro" id="IPR051685">
    <property type="entry name" value="Ycf3/AcsC/BcsC/TPR_MFPF"/>
</dbReference>
<feature type="repeat" description="TPR" evidence="3">
    <location>
        <begin position="421"/>
        <end position="454"/>
    </location>
</feature>
<protein>
    <submittedName>
        <fullName evidence="4">Lipopolysaccharide assembly protein B</fullName>
    </submittedName>
</protein>
<dbReference type="Proteomes" id="UP001304970">
    <property type="component" value="Chromosome"/>
</dbReference>
<dbReference type="SUPFAM" id="SSF48452">
    <property type="entry name" value="TPR-like"/>
    <property type="match status" value="3"/>
</dbReference>
<dbReference type="PANTHER" id="PTHR44943">
    <property type="entry name" value="CELLULOSE SYNTHASE OPERON PROTEIN C"/>
    <property type="match status" value="1"/>
</dbReference>
<accession>A0AA96VJQ1</accession>
<dbReference type="EMBL" id="CP131061">
    <property type="protein sequence ID" value="WNY27662.1"/>
    <property type="molecule type" value="Genomic_DNA"/>
</dbReference>
<evidence type="ECO:0000256" key="1">
    <source>
        <dbReference type="ARBA" id="ARBA00022737"/>
    </source>
</evidence>
<evidence type="ECO:0000256" key="3">
    <source>
        <dbReference type="PROSITE-ProRule" id="PRU00339"/>
    </source>
</evidence>
<dbReference type="InterPro" id="IPR011990">
    <property type="entry name" value="TPR-like_helical_dom_sf"/>
</dbReference>
<keyword evidence="5" id="KW-1185">Reference proteome</keyword>
<name>A0AA96VJQ1_9EURY</name>
<proteinExistence type="predicted"/>
<keyword evidence="1" id="KW-0677">Repeat</keyword>
<dbReference type="InterPro" id="IPR013105">
    <property type="entry name" value="TPR_2"/>
</dbReference>
<feature type="repeat" description="TPR" evidence="3">
    <location>
        <begin position="38"/>
        <end position="71"/>
    </location>
</feature>
<dbReference type="AlphaFoldDB" id="A0AA96VJQ1"/>
<dbReference type="SMART" id="SM00028">
    <property type="entry name" value="TPR"/>
    <property type="match status" value="9"/>
</dbReference>
<dbReference type="InterPro" id="IPR019734">
    <property type="entry name" value="TPR_rpt"/>
</dbReference>
<dbReference type="PROSITE" id="PS50005">
    <property type="entry name" value="TPR"/>
    <property type="match status" value="6"/>
</dbReference>
<feature type="repeat" description="TPR" evidence="3">
    <location>
        <begin position="387"/>
        <end position="420"/>
    </location>
</feature>
<dbReference type="Gene3D" id="1.25.40.10">
    <property type="entry name" value="Tetratricopeptide repeat domain"/>
    <property type="match status" value="3"/>
</dbReference>
<feature type="repeat" description="TPR" evidence="3">
    <location>
        <begin position="106"/>
        <end position="139"/>
    </location>
</feature>
<dbReference type="Pfam" id="PF14559">
    <property type="entry name" value="TPR_19"/>
    <property type="match status" value="2"/>
</dbReference>
<evidence type="ECO:0000313" key="5">
    <source>
        <dbReference type="Proteomes" id="UP001304970"/>
    </source>
</evidence>
<feature type="repeat" description="TPR" evidence="3">
    <location>
        <begin position="235"/>
        <end position="268"/>
    </location>
</feature>
<feature type="repeat" description="TPR" evidence="3">
    <location>
        <begin position="313"/>
        <end position="346"/>
    </location>
</feature>
<sequence>MNPPDNRFEQGRTLLLDGQFLEAKDIFTQLSQEMPKFKKAWESLAYVYVQLNEYDKAIQCYEEILIRYPKDHVFWNQKAVLEEKIGDFSKSLASVEKALKYGPENAEYFYSKGFILYRQKKLNEAIAYFDRALELDPYLFSAADLKCVCLMSLGIYDELAASCILFIDRFEGLVSDESKEDREGMLFGKDSDMPLLKDDIRRLYSYQSFAFMKLGAFEKSEQVLQKELEFCPDDAGIYYYLGLMQDATRKYSQAIASFEKAAELDPQFMNARIRLGFALSKWGVHEMHENGKDSLRKAILVFDSILAVEPENLSVRYESGKIYLYLNDMQKALFAFNYVLQMDPSFIPVYEEIGKLKLELADNKDSPALDEAIAVLSKAQNLDPFNYEIMNMLGIAYARKENNQSALMQFDRAIHADPFNPKAYFNKALILVKTNEYEKAVPIFEKALLEDPQNPQILDNYARALFNLGRYADAAKIFKELKFISPDYENVDENLRLSEEQTKK</sequence>
<evidence type="ECO:0000256" key="2">
    <source>
        <dbReference type="ARBA" id="ARBA00022803"/>
    </source>
</evidence>
<dbReference type="PANTHER" id="PTHR44943:SF8">
    <property type="entry name" value="TPR REPEAT-CONTAINING PROTEIN MJ0263"/>
    <property type="match status" value="1"/>
</dbReference>
<organism evidence="4 5">
    <name type="scientific">Methanolapillus ohkumae</name>
    <dbReference type="NCBI Taxonomy" id="3028298"/>
    <lineage>
        <taxon>Archaea</taxon>
        <taxon>Methanobacteriati</taxon>
        <taxon>Methanobacteriota</taxon>
        <taxon>Stenosarchaea group</taxon>
        <taxon>Methanomicrobia</taxon>
        <taxon>Methanosarcinales</taxon>
        <taxon>Methanosarcinaceae</taxon>
        <taxon>Methanolapillus</taxon>
    </lineage>
</organism>
<dbReference type="Pfam" id="PF13432">
    <property type="entry name" value="TPR_16"/>
    <property type="match status" value="2"/>
</dbReference>
<dbReference type="PROSITE" id="PS50293">
    <property type="entry name" value="TPR_REGION"/>
    <property type="match status" value="3"/>
</dbReference>
<reference evidence="4 5" key="1">
    <citation type="submission" date="2023-07" db="EMBL/GenBank/DDBJ databases">
        <title>Closed genome sequence of Methanosarcinaceae archaeon Am2.</title>
        <authorList>
            <person name="Poehlein A."/>
            <person name="Protasov E."/>
            <person name="Platt K."/>
            <person name="Reeh H."/>
            <person name="Daniel R."/>
            <person name="Brune A."/>
        </authorList>
    </citation>
    <scope>NUCLEOTIDE SEQUENCE [LARGE SCALE GENOMIC DNA]</scope>
    <source>
        <strain evidence="4 5">Am2</strain>
    </source>
</reference>
<gene>
    <name evidence="4" type="primary">lapB</name>
    <name evidence="4" type="ORF">MsAm2_14650</name>
</gene>
<dbReference type="Pfam" id="PF07719">
    <property type="entry name" value="TPR_2"/>
    <property type="match status" value="1"/>
</dbReference>
<keyword evidence="2 3" id="KW-0802">TPR repeat</keyword>
<dbReference type="Pfam" id="PF13181">
    <property type="entry name" value="TPR_8"/>
    <property type="match status" value="1"/>
</dbReference>
<evidence type="ECO:0000313" key="4">
    <source>
        <dbReference type="EMBL" id="WNY27662.1"/>
    </source>
</evidence>